<dbReference type="AlphaFoldDB" id="A0A6A5TL34"/>
<feature type="region of interest" description="Disordered" evidence="1">
    <location>
        <begin position="194"/>
        <end position="221"/>
    </location>
</feature>
<organism evidence="3 4">
    <name type="scientific">Byssothecium circinans</name>
    <dbReference type="NCBI Taxonomy" id="147558"/>
    <lineage>
        <taxon>Eukaryota</taxon>
        <taxon>Fungi</taxon>
        <taxon>Dikarya</taxon>
        <taxon>Ascomycota</taxon>
        <taxon>Pezizomycotina</taxon>
        <taxon>Dothideomycetes</taxon>
        <taxon>Pleosporomycetidae</taxon>
        <taxon>Pleosporales</taxon>
        <taxon>Massarineae</taxon>
        <taxon>Massarinaceae</taxon>
        <taxon>Byssothecium</taxon>
    </lineage>
</organism>
<feature type="region of interest" description="Disordered" evidence="1">
    <location>
        <begin position="61"/>
        <end position="93"/>
    </location>
</feature>
<evidence type="ECO:0000313" key="4">
    <source>
        <dbReference type="Proteomes" id="UP000800035"/>
    </source>
</evidence>
<feature type="compositionally biased region" description="Pro residues" evidence="1">
    <location>
        <begin position="61"/>
        <end position="83"/>
    </location>
</feature>
<gene>
    <name evidence="3" type="ORF">CC80DRAFT_537631</name>
</gene>
<reference evidence="3" key="1">
    <citation type="journal article" date="2020" name="Stud. Mycol.">
        <title>101 Dothideomycetes genomes: a test case for predicting lifestyles and emergence of pathogens.</title>
        <authorList>
            <person name="Haridas S."/>
            <person name="Albert R."/>
            <person name="Binder M."/>
            <person name="Bloem J."/>
            <person name="Labutti K."/>
            <person name="Salamov A."/>
            <person name="Andreopoulos B."/>
            <person name="Baker S."/>
            <person name="Barry K."/>
            <person name="Bills G."/>
            <person name="Bluhm B."/>
            <person name="Cannon C."/>
            <person name="Castanera R."/>
            <person name="Culley D."/>
            <person name="Daum C."/>
            <person name="Ezra D."/>
            <person name="Gonzalez J."/>
            <person name="Henrissat B."/>
            <person name="Kuo A."/>
            <person name="Liang C."/>
            <person name="Lipzen A."/>
            <person name="Lutzoni F."/>
            <person name="Magnuson J."/>
            <person name="Mondo S."/>
            <person name="Nolan M."/>
            <person name="Ohm R."/>
            <person name="Pangilinan J."/>
            <person name="Park H.-J."/>
            <person name="Ramirez L."/>
            <person name="Alfaro M."/>
            <person name="Sun H."/>
            <person name="Tritt A."/>
            <person name="Yoshinaga Y."/>
            <person name="Zwiers L.-H."/>
            <person name="Turgeon B."/>
            <person name="Goodwin S."/>
            <person name="Spatafora J."/>
            <person name="Crous P."/>
            <person name="Grigoriev I."/>
        </authorList>
    </citation>
    <scope>NUCLEOTIDE SEQUENCE</scope>
    <source>
        <strain evidence="3">CBS 675.92</strain>
    </source>
</reference>
<feature type="chain" id="PRO_5025354982" evidence="2">
    <location>
        <begin position="22"/>
        <end position="267"/>
    </location>
</feature>
<sequence>MRSLLNPKTLAILTIPTLTHATTLLPLPYPSTALNPSASIISINGPTTLLYLNCASPPPSLPPSPLPPYPPPPHHTHPPPPHPRQADASPSHCALTSQTATLISTSIIRLTATITSSATPNVSGSSTTAALTIAITEACTSAQSALTCFTEAPATFVEQGPGKEGMAATTTTTTRVWSKGGFAVAKATVTAGKEKLGTGTGTGTGTERETLTLGGSSTSGMGATATATVSASASASSKPTKASAGLRKGIGGAALGAVVGAAVLVVL</sequence>
<keyword evidence="2" id="KW-0732">Signal</keyword>
<feature type="signal peptide" evidence="2">
    <location>
        <begin position="1"/>
        <end position="21"/>
    </location>
</feature>
<accession>A0A6A5TL34</accession>
<evidence type="ECO:0000256" key="1">
    <source>
        <dbReference type="SAM" id="MobiDB-lite"/>
    </source>
</evidence>
<dbReference type="Proteomes" id="UP000800035">
    <property type="component" value="Unassembled WGS sequence"/>
</dbReference>
<protein>
    <submittedName>
        <fullName evidence="3">Uncharacterized protein</fullName>
    </submittedName>
</protein>
<keyword evidence="4" id="KW-1185">Reference proteome</keyword>
<name>A0A6A5TL34_9PLEO</name>
<evidence type="ECO:0000256" key="2">
    <source>
        <dbReference type="SAM" id="SignalP"/>
    </source>
</evidence>
<proteinExistence type="predicted"/>
<dbReference type="EMBL" id="ML977004">
    <property type="protein sequence ID" value="KAF1953425.1"/>
    <property type="molecule type" value="Genomic_DNA"/>
</dbReference>
<evidence type="ECO:0000313" key="3">
    <source>
        <dbReference type="EMBL" id="KAF1953425.1"/>
    </source>
</evidence>
<feature type="compositionally biased region" description="Low complexity" evidence="1">
    <location>
        <begin position="211"/>
        <end position="221"/>
    </location>
</feature>